<evidence type="ECO:0000313" key="1">
    <source>
        <dbReference type="EMBL" id="ASA25762.1"/>
    </source>
</evidence>
<organism evidence="1 2">
    <name type="scientific">Paenibacillus donghaensis</name>
    <dbReference type="NCBI Taxonomy" id="414771"/>
    <lineage>
        <taxon>Bacteria</taxon>
        <taxon>Bacillati</taxon>
        <taxon>Bacillota</taxon>
        <taxon>Bacilli</taxon>
        <taxon>Bacillales</taxon>
        <taxon>Paenibacillaceae</taxon>
        <taxon>Paenibacillus</taxon>
    </lineage>
</organism>
<dbReference type="Proteomes" id="UP000249890">
    <property type="component" value="Chromosome"/>
</dbReference>
<dbReference type="InterPro" id="IPR004027">
    <property type="entry name" value="SEC_C_motif"/>
</dbReference>
<name>A0A2Z2KUI5_9BACL</name>
<dbReference type="Gene3D" id="3.10.450.50">
    <property type="match status" value="1"/>
</dbReference>
<reference evidence="1 2" key="1">
    <citation type="submission" date="2017-06" db="EMBL/GenBank/DDBJ databases">
        <title>Complete genome sequence of Paenibacillus donghaensis KCTC 13049T isolated from East Sea sediment, South Korea.</title>
        <authorList>
            <person name="Jung B.K."/>
            <person name="Hong S.-J."/>
            <person name="Shin J.-H."/>
        </authorList>
    </citation>
    <scope>NUCLEOTIDE SEQUENCE [LARGE SCALE GENOMIC DNA]</scope>
    <source>
        <strain evidence="1 2">KCTC 13049</strain>
    </source>
</reference>
<gene>
    <name evidence="1" type="ORF">B9T62_36560</name>
</gene>
<evidence type="ECO:0008006" key="3">
    <source>
        <dbReference type="Google" id="ProtNLM"/>
    </source>
</evidence>
<dbReference type="KEGG" id="pdh:B9T62_36560"/>
<dbReference type="RefSeq" id="WP_087919723.1">
    <property type="nucleotide sequence ID" value="NZ_CP021780.1"/>
</dbReference>
<protein>
    <recommendedName>
        <fullName evidence="3">Preprotein translocase subunit SecA</fullName>
    </recommendedName>
</protein>
<dbReference type="OrthoDB" id="9814022at2"/>
<accession>A0A2Z2KUI5</accession>
<proteinExistence type="predicted"/>
<dbReference type="AlphaFoldDB" id="A0A2Z2KUI5"/>
<dbReference type="SUPFAM" id="SSF103642">
    <property type="entry name" value="Sec-C motif"/>
    <property type="match status" value="1"/>
</dbReference>
<dbReference type="EMBL" id="CP021780">
    <property type="protein sequence ID" value="ASA25762.1"/>
    <property type="molecule type" value="Genomic_DNA"/>
</dbReference>
<dbReference type="Pfam" id="PF02810">
    <property type="entry name" value="SEC-C"/>
    <property type="match status" value="1"/>
</dbReference>
<sequence>MGQKPSPVKSAKVGRNDPCPCSSGLKDKKCCGK</sequence>
<keyword evidence="2" id="KW-1185">Reference proteome</keyword>
<evidence type="ECO:0000313" key="2">
    <source>
        <dbReference type="Proteomes" id="UP000249890"/>
    </source>
</evidence>